<feature type="non-terminal residue" evidence="2">
    <location>
        <position position="1"/>
    </location>
</feature>
<protein>
    <recommendedName>
        <fullName evidence="4">Autophagy-related protein 9</fullName>
    </recommendedName>
</protein>
<feature type="region of interest" description="Disordered" evidence="1">
    <location>
        <begin position="213"/>
        <end position="233"/>
    </location>
</feature>
<evidence type="ECO:0000313" key="2">
    <source>
        <dbReference type="EMBL" id="CAK0906200.1"/>
    </source>
</evidence>
<comment type="caution">
    <text evidence="2">The sequence shown here is derived from an EMBL/GenBank/DDBJ whole genome shotgun (WGS) entry which is preliminary data.</text>
</comment>
<evidence type="ECO:0000256" key="1">
    <source>
        <dbReference type="SAM" id="MobiDB-lite"/>
    </source>
</evidence>
<dbReference type="EMBL" id="CAUYUJ010021659">
    <property type="protein sequence ID" value="CAK0906200.1"/>
    <property type="molecule type" value="Genomic_DNA"/>
</dbReference>
<evidence type="ECO:0000313" key="3">
    <source>
        <dbReference type="Proteomes" id="UP001189429"/>
    </source>
</evidence>
<accession>A0ABN9Y4T6</accession>
<feature type="compositionally biased region" description="Low complexity" evidence="1">
    <location>
        <begin position="455"/>
        <end position="466"/>
    </location>
</feature>
<organism evidence="2 3">
    <name type="scientific">Prorocentrum cordatum</name>
    <dbReference type="NCBI Taxonomy" id="2364126"/>
    <lineage>
        <taxon>Eukaryota</taxon>
        <taxon>Sar</taxon>
        <taxon>Alveolata</taxon>
        <taxon>Dinophyceae</taxon>
        <taxon>Prorocentrales</taxon>
        <taxon>Prorocentraceae</taxon>
        <taxon>Prorocentrum</taxon>
    </lineage>
</organism>
<sequence length="510" mass="55041">GPGGPAALAAGPASRGGRRPSRVGRGFFFANPFDEGTKRDDLVCNLWQEKFLPKGRSGETFTVVEFEPVKGESIPFLRPERNNGLDWYLQRYIGVCRSEPERENRAYIAANAKGTGFITSDFLLWRKIDKTTKLAGEGTDIVMFCEGLRANAELFVTRGVLWELVEQLARSRTGSGCLEGTGSGGSTKMETLQSVAVAGQWQAGNGSLKMRDPACSSSKVSGSPTGTGQAGAKRGGDVQEIWLEQRWQLMVAATLLWKLDSYTDIAFMFVARDCGSSLWWASLATCGFVVIFGQLFLSTSCSCRDCERELPPSFGFVLLDFKLVNHAVKQVLPFDPDASDLPVARPVTLRTVAHLLSLLKIMGDIAQVSIQLIYYKNAEAPHAFVVLSILANVLHGTLACGTLGQEWLQDELATQSSGLQTGTALRPMSPLPSTLLMRDDVLQVQLQGASVKGRGQAASGAARQASLHGATDPAPRNGAAGSRRRRSPSPPAEMSLLEDQDGEPMADLLL</sequence>
<feature type="compositionally biased region" description="Polar residues" evidence="1">
    <location>
        <begin position="215"/>
        <end position="227"/>
    </location>
</feature>
<feature type="region of interest" description="Disordered" evidence="1">
    <location>
        <begin position="455"/>
        <end position="510"/>
    </location>
</feature>
<name>A0ABN9Y4T6_9DINO</name>
<keyword evidence="3" id="KW-1185">Reference proteome</keyword>
<gene>
    <name evidence="2" type="ORF">PCOR1329_LOCUS81615</name>
</gene>
<evidence type="ECO:0008006" key="4">
    <source>
        <dbReference type="Google" id="ProtNLM"/>
    </source>
</evidence>
<proteinExistence type="predicted"/>
<reference evidence="2" key="1">
    <citation type="submission" date="2023-10" db="EMBL/GenBank/DDBJ databases">
        <authorList>
            <person name="Chen Y."/>
            <person name="Shah S."/>
            <person name="Dougan E. K."/>
            <person name="Thang M."/>
            <person name="Chan C."/>
        </authorList>
    </citation>
    <scope>NUCLEOTIDE SEQUENCE [LARGE SCALE GENOMIC DNA]</scope>
</reference>
<dbReference type="Proteomes" id="UP001189429">
    <property type="component" value="Unassembled WGS sequence"/>
</dbReference>